<proteinExistence type="predicted"/>
<dbReference type="Proteomes" id="UP001054846">
    <property type="component" value="Chromosome"/>
</dbReference>
<sequence length="65" mass="7299">MASHRIGEERLYRWAQSQIDGTAKPAVWPEIGVSVLQLLDELERLQDETAGKRDAPEASQPKQTP</sequence>
<dbReference type="RefSeq" id="WP_230844106.1">
    <property type="nucleotide sequence ID" value="NZ_CP063845.1"/>
</dbReference>
<reference evidence="1 2" key="1">
    <citation type="journal article" date="2021" name="Genome Biol. Evol.">
        <title>Complete Genome Sequencing of a Novel Gloeobacter Species from a Waterfall Cave in Mexico.</title>
        <authorList>
            <person name="Saw J.H."/>
            <person name="Cardona T."/>
            <person name="Montejano G."/>
        </authorList>
    </citation>
    <scope>NUCLEOTIDE SEQUENCE [LARGE SCALE GENOMIC DNA]</scope>
    <source>
        <strain evidence="1">MG652769</strain>
    </source>
</reference>
<gene>
    <name evidence="1" type="ORF">ISF26_11415</name>
</gene>
<accession>A0ABY3PTE1</accession>
<organism evidence="1 2">
    <name type="scientific">Gloeobacter morelensis MG652769</name>
    <dbReference type="NCBI Taxonomy" id="2781736"/>
    <lineage>
        <taxon>Bacteria</taxon>
        <taxon>Bacillati</taxon>
        <taxon>Cyanobacteriota</taxon>
        <taxon>Cyanophyceae</taxon>
        <taxon>Gloeobacterales</taxon>
        <taxon>Gloeobacteraceae</taxon>
        <taxon>Gloeobacter</taxon>
        <taxon>Gloeobacter morelensis</taxon>
    </lineage>
</organism>
<dbReference type="EMBL" id="CP063845">
    <property type="protein sequence ID" value="UFP96772.1"/>
    <property type="molecule type" value="Genomic_DNA"/>
</dbReference>
<evidence type="ECO:0000313" key="1">
    <source>
        <dbReference type="EMBL" id="UFP96772.1"/>
    </source>
</evidence>
<keyword evidence="2" id="KW-1185">Reference proteome</keyword>
<protein>
    <submittedName>
        <fullName evidence="1">Uncharacterized protein</fullName>
    </submittedName>
</protein>
<evidence type="ECO:0000313" key="2">
    <source>
        <dbReference type="Proteomes" id="UP001054846"/>
    </source>
</evidence>
<name>A0ABY3PTE1_9CYAN</name>